<proteinExistence type="predicted"/>
<sequence>MSISDALQLMLGFGTFVVVLLALVVELIKNQQKNNRLSFGELTVI</sequence>
<keyword evidence="1" id="KW-0472">Membrane</keyword>
<reference evidence="2 3" key="1">
    <citation type="journal article" date="2013" name="PLoS ONE">
        <title>Lactobacillus paracasei comparative genomics: towards species pan-genome definition and exploitation of diversity.</title>
        <authorList>
            <person name="Smokvina T."/>
            <person name="Wels M."/>
            <person name="Polka J."/>
            <person name="Chervaux C."/>
            <person name="Brisse S."/>
            <person name="Boekhorst J."/>
            <person name="van Hylckama Vlieg J.E."/>
            <person name="Siezen R.J."/>
        </authorList>
    </citation>
    <scope>NUCLEOTIDE SEQUENCE [LARGE SCALE GENOMIC DNA]</scope>
    <source>
        <strain evidence="2 3">Lpp22</strain>
    </source>
</reference>
<organism evidence="2 3">
    <name type="scientific">Lacticaseibacillus paracasei subsp. paracasei Lpp22</name>
    <dbReference type="NCBI Taxonomy" id="1256221"/>
    <lineage>
        <taxon>Bacteria</taxon>
        <taxon>Bacillati</taxon>
        <taxon>Bacillota</taxon>
        <taxon>Bacilli</taxon>
        <taxon>Lactobacillales</taxon>
        <taxon>Lactobacillaceae</taxon>
        <taxon>Lacticaseibacillus</taxon>
    </lineage>
</organism>
<dbReference type="InterPro" id="IPR031616">
    <property type="entry name" value="BsrE-like"/>
</dbReference>
<keyword evidence="1" id="KW-1133">Transmembrane helix</keyword>
<name>A0A8E0I8G2_LACPA</name>
<gene>
    <name evidence="2" type="ORF">Lpp22_2130</name>
</gene>
<comment type="caution">
    <text evidence="2">The sequence shown here is derived from an EMBL/GenBank/DDBJ whole genome shotgun (WGS) entry which is preliminary data.</text>
</comment>
<accession>A0A8E0I8G2</accession>
<evidence type="ECO:0000313" key="3">
    <source>
        <dbReference type="Proteomes" id="UP000014257"/>
    </source>
</evidence>
<evidence type="ECO:0000256" key="1">
    <source>
        <dbReference type="SAM" id="Phobius"/>
    </source>
</evidence>
<dbReference type="AlphaFoldDB" id="A0A8E0I8G2"/>
<evidence type="ECO:0000313" key="2">
    <source>
        <dbReference type="EMBL" id="EPC24643.1"/>
    </source>
</evidence>
<dbReference type="Pfam" id="PF16935">
    <property type="entry name" value="Hol_Tox"/>
    <property type="match status" value="1"/>
</dbReference>
<protein>
    <submittedName>
        <fullName evidence="2">Holin-like toxin</fullName>
    </submittedName>
</protein>
<keyword evidence="1" id="KW-0812">Transmembrane</keyword>
<dbReference type="Proteomes" id="UP000014257">
    <property type="component" value="Unassembled WGS sequence"/>
</dbReference>
<dbReference type="EMBL" id="ANMI01000202">
    <property type="protein sequence ID" value="EPC24643.1"/>
    <property type="molecule type" value="Genomic_DNA"/>
</dbReference>
<feature type="transmembrane region" description="Helical" evidence="1">
    <location>
        <begin position="6"/>
        <end position="28"/>
    </location>
</feature>